<reference evidence="3" key="1">
    <citation type="submission" date="2023-07" db="EMBL/GenBank/DDBJ databases">
        <title>draft genome sequence of fig (Ficus carica).</title>
        <authorList>
            <person name="Takahashi T."/>
            <person name="Nishimura K."/>
        </authorList>
    </citation>
    <scope>NUCLEOTIDE SEQUENCE</scope>
</reference>
<dbReference type="PANTHER" id="PTHR48003:SF5">
    <property type="entry name" value="OS07G0626500 PROTEIN"/>
    <property type="match status" value="1"/>
</dbReference>
<keyword evidence="4" id="KW-1185">Reference proteome</keyword>
<dbReference type="Pfam" id="PF00560">
    <property type="entry name" value="LRR_1"/>
    <property type="match status" value="1"/>
</dbReference>
<evidence type="ECO:0000256" key="1">
    <source>
        <dbReference type="ARBA" id="ARBA00022614"/>
    </source>
</evidence>
<evidence type="ECO:0000313" key="4">
    <source>
        <dbReference type="Proteomes" id="UP001187192"/>
    </source>
</evidence>
<protein>
    <submittedName>
        <fullName evidence="3">Uncharacterized protein</fullName>
    </submittedName>
</protein>
<evidence type="ECO:0000313" key="3">
    <source>
        <dbReference type="EMBL" id="GMN49683.1"/>
    </source>
</evidence>
<keyword evidence="2" id="KW-0677">Repeat</keyword>
<dbReference type="InterPro" id="IPR025875">
    <property type="entry name" value="Leu-rich_rpt_4"/>
</dbReference>
<organism evidence="3 4">
    <name type="scientific">Ficus carica</name>
    <name type="common">Common fig</name>
    <dbReference type="NCBI Taxonomy" id="3494"/>
    <lineage>
        <taxon>Eukaryota</taxon>
        <taxon>Viridiplantae</taxon>
        <taxon>Streptophyta</taxon>
        <taxon>Embryophyta</taxon>
        <taxon>Tracheophyta</taxon>
        <taxon>Spermatophyta</taxon>
        <taxon>Magnoliopsida</taxon>
        <taxon>eudicotyledons</taxon>
        <taxon>Gunneridae</taxon>
        <taxon>Pentapetalae</taxon>
        <taxon>rosids</taxon>
        <taxon>fabids</taxon>
        <taxon>Rosales</taxon>
        <taxon>Moraceae</taxon>
        <taxon>Ficeae</taxon>
        <taxon>Ficus</taxon>
    </lineage>
</organism>
<dbReference type="PANTHER" id="PTHR48003">
    <property type="entry name" value="OS07G0626500 PROTEIN"/>
    <property type="match status" value="1"/>
</dbReference>
<gene>
    <name evidence="3" type="ORF">TIFTF001_018847</name>
</gene>
<dbReference type="Gene3D" id="3.80.10.10">
    <property type="entry name" value="Ribonuclease Inhibitor"/>
    <property type="match status" value="1"/>
</dbReference>
<comment type="caution">
    <text evidence="3">The sequence shown here is derived from an EMBL/GenBank/DDBJ whole genome shotgun (WGS) entry which is preliminary data.</text>
</comment>
<dbReference type="Pfam" id="PF12799">
    <property type="entry name" value="LRR_4"/>
    <property type="match status" value="1"/>
</dbReference>
<keyword evidence="1" id="KW-0433">Leucine-rich repeat</keyword>
<accession>A0AA88A7T6</accession>
<dbReference type="InterPro" id="IPR032675">
    <property type="entry name" value="LRR_dom_sf"/>
</dbReference>
<proteinExistence type="predicted"/>
<name>A0AA88A7T6_FICCA</name>
<dbReference type="InterPro" id="IPR001611">
    <property type="entry name" value="Leu-rich_rpt"/>
</dbReference>
<dbReference type="EMBL" id="BTGU01000031">
    <property type="protein sequence ID" value="GMN49683.1"/>
    <property type="molecule type" value="Genomic_DNA"/>
</dbReference>
<dbReference type="PROSITE" id="PS51450">
    <property type="entry name" value="LRR"/>
    <property type="match status" value="1"/>
</dbReference>
<dbReference type="Proteomes" id="UP001187192">
    <property type="component" value="Unassembled WGS sequence"/>
</dbReference>
<evidence type="ECO:0000256" key="2">
    <source>
        <dbReference type="ARBA" id="ARBA00022737"/>
    </source>
</evidence>
<dbReference type="InterPro" id="IPR053059">
    <property type="entry name" value="Inactive_SerThr-Kinase_ABA"/>
</dbReference>
<dbReference type="AlphaFoldDB" id="A0AA88A7T6"/>
<dbReference type="SUPFAM" id="SSF52058">
    <property type="entry name" value="L domain-like"/>
    <property type="match status" value="1"/>
</dbReference>
<sequence length="134" mass="14701">MKVLDLHSNELWGDIADLLPPIAQCRACRFEPKPVLRLDFGFGGERLELGEHRGGEDVSGGFFKGDAIKLFRNLEVLDLGNNQVSGKLPSFGPLPNLRVLRLANNQLFGLIPEELMSSSIPLVELDLSNNGFTG</sequence>